<name>A0A0H5R7G0_9EUKA</name>
<dbReference type="SUPFAM" id="SSF56784">
    <property type="entry name" value="HAD-like"/>
    <property type="match status" value="1"/>
</dbReference>
<reference evidence="7" key="1">
    <citation type="submission" date="2015-04" db="EMBL/GenBank/DDBJ databases">
        <title>The genome sequence of the plant pathogenic Rhizarian Plasmodiophora brassicae reveals insights in its biotrophic life cycle and the origin of chitin synthesis.</title>
        <authorList>
            <person name="Schwelm A."/>
            <person name="Fogelqvist J."/>
            <person name="Knaust A."/>
            <person name="Julke S."/>
            <person name="Lilja T."/>
            <person name="Dhandapani V."/>
            <person name="Bonilla-Rosso G."/>
            <person name="Karlsson M."/>
            <person name="Shevchenko A."/>
            <person name="Choi S.R."/>
            <person name="Kim H.G."/>
            <person name="Park J.Y."/>
            <person name="Lim Y.P."/>
            <person name="Ludwig-Muller J."/>
            <person name="Dixelius C."/>
        </authorList>
    </citation>
    <scope>NUCLEOTIDE SEQUENCE</scope>
    <source>
        <tissue evidence="7">Potato root galls</tissue>
    </source>
</reference>
<dbReference type="InterPro" id="IPR023214">
    <property type="entry name" value="HAD_sf"/>
</dbReference>
<keyword evidence="1" id="KW-0378">Hydrolase</keyword>
<dbReference type="EMBL" id="HACM01009601">
    <property type="protein sequence ID" value="CRZ10043.1"/>
    <property type="molecule type" value="Transcribed_RNA"/>
</dbReference>
<dbReference type="SMART" id="SM00577">
    <property type="entry name" value="CPDc"/>
    <property type="match status" value="1"/>
</dbReference>
<protein>
    <recommendedName>
        <fullName evidence="6">FCP1 homology domain-containing protein</fullName>
    </recommendedName>
</protein>
<dbReference type="CDD" id="cd07521">
    <property type="entry name" value="HAD_FCP1-like"/>
    <property type="match status" value="1"/>
</dbReference>
<evidence type="ECO:0000256" key="3">
    <source>
        <dbReference type="ARBA" id="ARBA00037324"/>
    </source>
</evidence>
<dbReference type="InterPro" id="IPR004274">
    <property type="entry name" value="FCP1_dom"/>
</dbReference>
<dbReference type="Gene3D" id="3.40.50.1000">
    <property type="entry name" value="HAD superfamily/HAD-like"/>
    <property type="match status" value="1"/>
</dbReference>
<dbReference type="PANTHER" id="PTHR12210">
    <property type="entry name" value="DULLARD PROTEIN PHOSPHATASE"/>
    <property type="match status" value="1"/>
</dbReference>
<organism evidence="7">
    <name type="scientific">Spongospora subterranea</name>
    <dbReference type="NCBI Taxonomy" id="70186"/>
    <lineage>
        <taxon>Eukaryota</taxon>
        <taxon>Sar</taxon>
        <taxon>Rhizaria</taxon>
        <taxon>Endomyxa</taxon>
        <taxon>Phytomyxea</taxon>
        <taxon>Plasmodiophorida</taxon>
        <taxon>Plasmodiophoridae</taxon>
        <taxon>Spongospora</taxon>
    </lineage>
</organism>
<dbReference type="AlphaFoldDB" id="A0A0H5R7G0"/>
<keyword evidence="2" id="KW-0904">Protein phosphatase</keyword>
<comment type="function">
    <text evidence="3">Probable phosphatase.</text>
</comment>
<feature type="domain" description="FCP1 homology" evidence="6">
    <location>
        <begin position="170"/>
        <end position="329"/>
    </location>
</feature>
<feature type="compositionally biased region" description="Basic and acidic residues" evidence="5">
    <location>
        <begin position="112"/>
        <end position="121"/>
    </location>
</feature>
<evidence type="ECO:0000256" key="1">
    <source>
        <dbReference type="ARBA" id="ARBA00022801"/>
    </source>
</evidence>
<accession>A0A0H5R7G0</accession>
<evidence type="ECO:0000313" key="7">
    <source>
        <dbReference type="EMBL" id="CRZ10043.1"/>
    </source>
</evidence>
<dbReference type="FunFam" id="3.40.50.1000:FF:000015">
    <property type="entry name" value="CTD small phosphatase-like protein 2"/>
    <property type="match status" value="1"/>
</dbReference>
<proteinExistence type="inferred from homology"/>
<evidence type="ECO:0000256" key="5">
    <source>
        <dbReference type="SAM" id="MobiDB-lite"/>
    </source>
</evidence>
<dbReference type="Pfam" id="PF03031">
    <property type="entry name" value="NIF"/>
    <property type="match status" value="1"/>
</dbReference>
<dbReference type="NCBIfam" id="TIGR02251">
    <property type="entry name" value="HIF-SF_euk"/>
    <property type="match status" value="1"/>
</dbReference>
<dbReference type="InterPro" id="IPR011948">
    <property type="entry name" value="Dullard_phosphatase"/>
</dbReference>
<dbReference type="GO" id="GO:0004721">
    <property type="term" value="F:phosphoprotein phosphatase activity"/>
    <property type="evidence" value="ECO:0007669"/>
    <property type="project" value="UniProtKB-KW"/>
</dbReference>
<evidence type="ECO:0000256" key="4">
    <source>
        <dbReference type="ARBA" id="ARBA00038355"/>
    </source>
</evidence>
<dbReference type="GO" id="GO:0005634">
    <property type="term" value="C:nucleus"/>
    <property type="evidence" value="ECO:0007669"/>
    <property type="project" value="UniProtKB-ARBA"/>
</dbReference>
<dbReference type="PROSITE" id="PS50969">
    <property type="entry name" value="FCP1"/>
    <property type="match status" value="1"/>
</dbReference>
<feature type="region of interest" description="Disordered" evidence="5">
    <location>
        <begin position="102"/>
        <end position="121"/>
    </location>
</feature>
<evidence type="ECO:0000259" key="6">
    <source>
        <dbReference type="PROSITE" id="PS50969"/>
    </source>
</evidence>
<dbReference type="InterPro" id="IPR050365">
    <property type="entry name" value="TIM50"/>
</dbReference>
<sequence length="352" mass="40937">MADQVSITPRRSLLLSIKKLFWSTQQQPDMDPPGTFTSPEKMIKRLSITSQSPIASAKSQKRSAAVEKACRRIFHEDQPEPEGEPALEGPVQKEEVLFSPAFSRLDEDESSDSERSREHVVEKKHVVVHEPAEKDDPEFDFCPYRFIKSLPRVDTISMSRPPVLPIKHAKYHECMTLVLDLDETLVHCSVDPLENSELTFPVVHCGQEYQVHVRRRPFFKEFCEKVSEWFEVVIFTASQRVYADRLLDILDPEGTYFQHRLFRDHCHYHDGNYLKDLRVLNRDLSRVAIIDNSVQAFGLHLDNGIPVESWFSEDCDSELMRLIPFLQGLRNQNDVRPHIRRQFRLQEVVNSL</sequence>
<evidence type="ECO:0000256" key="2">
    <source>
        <dbReference type="ARBA" id="ARBA00022912"/>
    </source>
</evidence>
<dbReference type="InterPro" id="IPR036412">
    <property type="entry name" value="HAD-like_sf"/>
</dbReference>
<comment type="similarity">
    <text evidence="4">Belongs to the CTDSPL2 family.</text>
</comment>